<evidence type="ECO:0000256" key="3">
    <source>
        <dbReference type="ARBA" id="ARBA00022771"/>
    </source>
</evidence>
<keyword evidence="13" id="KW-1185">Reference proteome</keyword>
<gene>
    <name evidence="12" type="primary">ZBED1_22</name>
    <name evidence="12" type="ORF">N1851_011844</name>
</gene>
<dbReference type="Proteomes" id="UP001174136">
    <property type="component" value="Unassembled WGS sequence"/>
</dbReference>
<feature type="compositionally biased region" description="Low complexity" evidence="10">
    <location>
        <begin position="501"/>
        <end position="513"/>
    </location>
</feature>
<evidence type="ECO:0000256" key="7">
    <source>
        <dbReference type="ARBA" id="ARBA00023163"/>
    </source>
</evidence>
<feature type="region of interest" description="Disordered" evidence="10">
    <location>
        <begin position="490"/>
        <end position="524"/>
    </location>
</feature>
<dbReference type="AlphaFoldDB" id="A0AA47MXR9"/>
<accession>A0AA47MXR9</accession>
<dbReference type="GO" id="GO:0003677">
    <property type="term" value="F:DNA binding"/>
    <property type="evidence" value="ECO:0007669"/>
    <property type="project" value="UniProtKB-KW"/>
</dbReference>
<feature type="domain" description="BED-type" evidence="11">
    <location>
        <begin position="18"/>
        <end position="73"/>
    </location>
</feature>
<evidence type="ECO:0000313" key="12">
    <source>
        <dbReference type="EMBL" id="KAK0148234.1"/>
    </source>
</evidence>
<comment type="subcellular location">
    <subcellularLocation>
        <location evidence="1">Nucleus</location>
    </subcellularLocation>
</comment>
<evidence type="ECO:0000256" key="1">
    <source>
        <dbReference type="ARBA" id="ARBA00004123"/>
    </source>
</evidence>
<organism evidence="12 13">
    <name type="scientific">Merluccius polli</name>
    <name type="common">Benguela hake</name>
    <name type="synonym">Merluccius cadenati</name>
    <dbReference type="NCBI Taxonomy" id="89951"/>
    <lineage>
        <taxon>Eukaryota</taxon>
        <taxon>Metazoa</taxon>
        <taxon>Chordata</taxon>
        <taxon>Craniata</taxon>
        <taxon>Vertebrata</taxon>
        <taxon>Euteleostomi</taxon>
        <taxon>Actinopterygii</taxon>
        <taxon>Neopterygii</taxon>
        <taxon>Teleostei</taxon>
        <taxon>Neoteleostei</taxon>
        <taxon>Acanthomorphata</taxon>
        <taxon>Zeiogadaria</taxon>
        <taxon>Gadariae</taxon>
        <taxon>Gadiformes</taxon>
        <taxon>Gadoidei</taxon>
        <taxon>Merlucciidae</taxon>
        <taxon>Merluccius</taxon>
    </lineage>
</organism>
<reference evidence="12" key="1">
    <citation type="journal article" date="2023" name="Front. Mar. Sci.">
        <title>A new Merluccius polli reference genome to investigate the effects of global change in West African waters.</title>
        <authorList>
            <person name="Mateo J.L."/>
            <person name="Blanco-Fernandez C."/>
            <person name="Garcia-Vazquez E."/>
            <person name="Machado-Schiaffino G."/>
        </authorList>
    </citation>
    <scope>NUCLEOTIDE SEQUENCE</scope>
    <source>
        <strain evidence="12">C29</strain>
        <tissue evidence="12">Fin</tissue>
    </source>
</reference>
<dbReference type="Pfam" id="PF02892">
    <property type="entry name" value="zf-BED"/>
    <property type="match status" value="1"/>
</dbReference>
<protein>
    <submittedName>
        <fullName evidence="12">Zinc finger BED domain-containing protein 1</fullName>
    </submittedName>
</protein>
<keyword evidence="5" id="KW-0805">Transcription regulation</keyword>
<evidence type="ECO:0000256" key="10">
    <source>
        <dbReference type="SAM" id="MobiDB-lite"/>
    </source>
</evidence>
<dbReference type="PROSITE" id="PS50808">
    <property type="entry name" value="ZF_BED"/>
    <property type="match status" value="1"/>
</dbReference>
<dbReference type="InterPro" id="IPR008906">
    <property type="entry name" value="HATC_C_dom"/>
</dbReference>
<keyword evidence="3 9" id="KW-0863">Zinc-finger</keyword>
<evidence type="ECO:0000256" key="8">
    <source>
        <dbReference type="ARBA" id="ARBA00023242"/>
    </source>
</evidence>
<dbReference type="PANTHER" id="PTHR46481">
    <property type="entry name" value="ZINC FINGER BED DOMAIN-CONTAINING PROTEIN 4"/>
    <property type="match status" value="1"/>
</dbReference>
<dbReference type="InterPro" id="IPR012337">
    <property type="entry name" value="RNaseH-like_sf"/>
</dbReference>
<evidence type="ECO:0000256" key="2">
    <source>
        <dbReference type="ARBA" id="ARBA00022723"/>
    </source>
</evidence>
<evidence type="ECO:0000256" key="4">
    <source>
        <dbReference type="ARBA" id="ARBA00022833"/>
    </source>
</evidence>
<keyword evidence="4" id="KW-0862">Zinc</keyword>
<keyword evidence="6" id="KW-0238">DNA-binding</keyword>
<evidence type="ECO:0000256" key="9">
    <source>
        <dbReference type="PROSITE-ProRule" id="PRU00027"/>
    </source>
</evidence>
<keyword evidence="2" id="KW-0479">Metal-binding</keyword>
<dbReference type="SMART" id="SM00614">
    <property type="entry name" value="ZnF_BED"/>
    <property type="match status" value="1"/>
</dbReference>
<dbReference type="InterPro" id="IPR036236">
    <property type="entry name" value="Znf_C2H2_sf"/>
</dbReference>
<dbReference type="GO" id="GO:0046983">
    <property type="term" value="F:protein dimerization activity"/>
    <property type="evidence" value="ECO:0007669"/>
    <property type="project" value="InterPro"/>
</dbReference>
<evidence type="ECO:0000256" key="5">
    <source>
        <dbReference type="ARBA" id="ARBA00023015"/>
    </source>
</evidence>
<dbReference type="InterPro" id="IPR052035">
    <property type="entry name" value="ZnF_BED_domain_contain"/>
</dbReference>
<name>A0AA47MXR9_MERPO</name>
<keyword evidence="8" id="KW-0539">Nucleus</keyword>
<dbReference type="GO" id="GO:0008270">
    <property type="term" value="F:zinc ion binding"/>
    <property type="evidence" value="ECO:0007669"/>
    <property type="project" value="UniProtKB-KW"/>
</dbReference>
<dbReference type="PANTHER" id="PTHR46481:SF9">
    <property type="entry name" value="ZINC FINGER BED DOMAIN-CONTAINING PROTEIN 1-LIKE"/>
    <property type="match status" value="1"/>
</dbReference>
<evidence type="ECO:0000256" key="6">
    <source>
        <dbReference type="ARBA" id="ARBA00023125"/>
    </source>
</evidence>
<evidence type="ECO:0000313" key="13">
    <source>
        <dbReference type="Proteomes" id="UP001174136"/>
    </source>
</evidence>
<dbReference type="SUPFAM" id="SSF57667">
    <property type="entry name" value="beta-beta-alpha zinc fingers"/>
    <property type="match status" value="1"/>
</dbReference>
<dbReference type="SUPFAM" id="SSF53098">
    <property type="entry name" value="Ribonuclease H-like"/>
    <property type="match status" value="1"/>
</dbReference>
<sequence>MDTPADAPASDDFVQRRGSTSVVWKYFGFEKTDVTQKVVLCKVCRKPVATKSSSTTNLFHHLRTNHTKEYEECQKLAAKEKPNSAKIPLPAAQHSQQTLADSFNRKLPYEKKSSRWRDVTNAITNYIAKEMVPIQVVEREGFKQLVNTLDPRYTVPGRKYFSETALPNLYDSCRQTLMSELQKVPHFATTTDLWSSRTSEPYLSLTVHFIDESWQLKSNCLQTSYFPDDHTGHTIAQGLKDALASWSLSEQRVVCMTTDSGANVVSALRINNWMRLPCFGHRLHIAIERSMRDPRVDRAIGVCKKVVGAFSYSWKMKRALCEAQDQFKLPQHKLITESATRWGSRQRMIERFVEQEKAIRHVLGEDKKRRHLIPTWQDVDVLESVSKALGPLLEFTDALSGEQLVTVSYLKPVLALFNSEVLAVKPNDTDLTKKIKETILQYLNTKYKEDNVGDLLSLTSTLDPRFKNRYNDENETTAITSKITTELMTMATEEDSPTPGPSTAAAQGTASAGGASGDDDTREAATKAKKSFGSYFKKQEVGEGDSLATAIEKELKSYLMIPEVDSDINPLEWWKSQEVNFPRLGKLAKKYLCIPASSSPSERAFSTGGNVVTCHRAALKPDAVDRLVFLAHNLK</sequence>
<comment type="caution">
    <text evidence="12">The sequence shown here is derived from an EMBL/GenBank/DDBJ whole genome shotgun (WGS) entry which is preliminary data.</text>
</comment>
<dbReference type="Pfam" id="PF05699">
    <property type="entry name" value="Dimer_Tnp_hAT"/>
    <property type="match status" value="1"/>
</dbReference>
<dbReference type="GO" id="GO:0005634">
    <property type="term" value="C:nucleus"/>
    <property type="evidence" value="ECO:0007669"/>
    <property type="project" value="UniProtKB-SubCell"/>
</dbReference>
<dbReference type="EMBL" id="JAOPHQ010002067">
    <property type="protein sequence ID" value="KAK0148234.1"/>
    <property type="molecule type" value="Genomic_DNA"/>
</dbReference>
<proteinExistence type="predicted"/>
<dbReference type="SUPFAM" id="SSF140996">
    <property type="entry name" value="Hermes dimerisation domain"/>
    <property type="match status" value="1"/>
</dbReference>
<dbReference type="InterPro" id="IPR003656">
    <property type="entry name" value="Znf_BED"/>
</dbReference>
<keyword evidence="7" id="KW-0804">Transcription</keyword>
<evidence type="ECO:0000259" key="11">
    <source>
        <dbReference type="PROSITE" id="PS50808"/>
    </source>
</evidence>